<dbReference type="RefSeq" id="XP_064719445.1">
    <property type="nucleotide sequence ID" value="XM_064863373.1"/>
</dbReference>
<accession>A0ABZ2AUG3</accession>
<dbReference type="GeneID" id="89988273"/>
<protein>
    <recommendedName>
        <fullName evidence="5">ER to Golgi transport-related protein</fullName>
    </recommendedName>
</protein>
<reference evidence="3 4" key="1">
    <citation type="submission" date="2024-01" db="EMBL/GenBank/DDBJ databases">
        <title>Comparative genomics of Cryptococcus and Kwoniella reveals pathogenesis evolution and contrasting modes of karyotype evolution via chromosome fusion or intercentromeric recombination.</title>
        <authorList>
            <person name="Coelho M.A."/>
            <person name="David-Palma M."/>
            <person name="Shea T."/>
            <person name="Bowers K."/>
            <person name="McGinley-Smith S."/>
            <person name="Mohammad A.W."/>
            <person name="Gnirke A."/>
            <person name="Yurkov A.M."/>
            <person name="Nowrousian M."/>
            <person name="Sun S."/>
            <person name="Cuomo C.A."/>
            <person name="Heitman J."/>
        </authorList>
    </citation>
    <scope>NUCLEOTIDE SEQUENCE [LARGE SCALE GENOMIC DNA]</scope>
    <source>
        <strain evidence="3 4">7685027</strain>
    </source>
</reference>
<feature type="coiled-coil region" evidence="1">
    <location>
        <begin position="1241"/>
        <end position="1282"/>
    </location>
</feature>
<feature type="compositionally biased region" description="Polar residues" evidence="2">
    <location>
        <begin position="548"/>
        <end position="563"/>
    </location>
</feature>
<evidence type="ECO:0008006" key="5">
    <source>
        <dbReference type="Google" id="ProtNLM"/>
    </source>
</evidence>
<evidence type="ECO:0000313" key="4">
    <source>
        <dbReference type="Proteomes" id="UP001432216"/>
    </source>
</evidence>
<keyword evidence="1" id="KW-0175">Coiled coil</keyword>
<feature type="region of interest" description="Disordered" evidence="2">
    <location>
        <begin position="1"/>
        <end position="34"/>
    </location>
</feature>
<feature type="compositionally biased region" description="Polar residues" evidence="2">
    <location>
        <begin position="585"/>
        <end position="595"/>
    </location>
</feature>
<gene>
    <name evidence="3" type="ORF">IAS62_001498</name>
</gene>
<dbReference type="PANTHER" id="PTHR45615">
    <property type="entry name" value="MYOSIN HEAVY CHAIN, NON-MUSCLE"/>
    <property type="match status" value="1"/>
</dbReference>
<dbReference type="PANTHER" id="PTHR45615:SF63">
    <property type="entry name" value="CHROMOSOME UNDETERMINED SCAFFOLD_10, WHOLE GENOME SHOTGUN SEQUENCE"/>
    <property type="match status" value="1"/>
</dbReference>
<keyword evidence="4" id="KW-1185">Reference proteome</keyword>
<feature type="coiled-coil region" evidence="1">
    <location>
        <begin position="1132"/>
        <end position="1195"/>
    </location>
</feature>
<dbReference type="Proteomes" id="UP001432216">
    <property type="component" value="Chromosome 2"/>
</dbReference>
<organism evidence="3 4">
    <name type="scientific">Cryptococcus decagattii</name>
    <dbReference type="NCBI Taxonomy" id="1859122"/>
    <lineage>
        <taxon>Eukaryota</taxon>
        <taxon>Fungi</taxon>
        <taxon>Dikarya</taxon>
        <taxon>Basidiomycota</taxon>
        <taxon>Agaricomycotina</taxon>
        <taxon>Tremellomycetes</taxon>
        <taxon>Tremellales</taxon>
        <taxon>Cryptococcaceae</taxon>
        <taxon>Cryptococcus</taxon>
        <taxon>Cryptococcus gattii species complex</taxon>
    </lineage>
</organism>
<sequence length="1413" mass="159690">MDIFSRLNPFHRPNSAMARNTPTPFSVGARPSSSLENGNVYPTPEATPNPSVGVYCHPGGQLSHLMHACYGETPTMPKDNHHRSQSLLRNLAHHSSLSALTSKSTRGKKKGKKRKGIHLIADSSHPYGDGGDGSDAKDSELQRRLIPTFGTGKLKKGTLKPSKSLPRVLRLSEDFQLPNDLPPLPSSTKHDVLNKSQASVVTFRPGHVSPFKSQRTCLRGNTVTPIPEITVYHDCSGTPESVKLRMRFDLDWTSTYSGSPSRRRHNSFDERVSHVDPLTPRAQSIRHRSSPPKASSSTTLHDFTYLQTQQHPHPVPRVQEERIFAHSLYADSTTFFGPDDILPISESGNTIFNEEPEPLDMFKRDEELNEGKLVGSKTDLLKGICVDGRKRYKDPERVDLYASPSGSSESAYNSHFAHHLSPKRSSPAHRRAESSPSPGRKPRDTFSKAAKRSSSPFEIKLSPHVTRRMSLDAFGTPADPLFNSRNKGDKIEQITDVDESYESHDWHQAEEVKAEKPLSQTYDTNQDEFFSSDEQPLATFRGTELSTIMESSSSRGNESQCMSSKIGHDPPMQSHGSLPRPSWDPFSNSGWQQPFTPKLTADGLPMPKSMSPTSPLLHKKYTSAPPLVGISPRLLDAHLEHSQSLKDQISASSVMMEVLKSEVAEMKMRLAGEARERDELIEFAEGRVMDLEEAQRRCDAQDQALEQLRQAMMAKGHMVEELREAKLFYEERCDSLERENDALLATKEETIQVCIEMETENDELKRELSKIQDENDKLQRNKKEAEVNIHDLQTEMRFIKSNVSNMEDVEGLLRDKEAEVLELRGGRERLLELEKQLEKGDERMAERDRTIQDLRKSLDSARLECLNRVEAVTEELMASVQVISDKEEIISDLISKLSTQEEYSQSTKFALTAKEEEVNELTSKIKLISEKQREDEEMLLKLRNQLETLEAESKARDSEANERLLMYAEEMEAWNEERKDLRLKVSDLSAQAISASSECDKHKLVLIQKEQTIDELTEKLRLIEFESDERHFESQEAIHQLKSQIEEQFKNAAEIEMGSVQASRLLESYEEGKRLWEEEKEELYKRLTQHTEETGNVEDLQAEIDGLFFQLQVVQGECDMHKASAAQKSDLIRSRDAELAKLRHTIKEIEESTEEARTAIDRRAKGYERELANLHEQVEELKQQLSHNNSALRSAVLEAESGKVLSQDIKWRVDRYLTEIDELKLGETKLTSHVEQLRMELAMDEFKRIELEKKVTKLEQEKELLNVALESKQTEVALLQRKEKYRSVASPSFSSAKAFHSSQLSVSTSRILATPTSGTGINNAPPTFRLATSIRKDMTASKLNAASRLPLGASSRDNTVSDGPRVIPTKAARDAEYARKKVARRTSLPTLARLQSAAGHLKICNIPFLNAGE</sequence>
<feature type="region of interest" description="Disordered" evidence="2">
    <location>
        <begin position="548"/>
        <end position="605"/>
    </location>
</feature>
<name>A0ABZ2AUG3_9TREE</name>
<feature type="compositionally biased region" description="Basic residues" evidence="2">
    <location>
        <begin position="105"/>
        <end position="117"/>
    </location>
</feature>
<feature type="coiled-coil region" evidence="1">
    <location>
        <begin position="1066"/>
        <end position="1093"/>
    </location>
</feature>
<feature type="region of interest" description="Disordered" evidence="2">
    <location>
        <begin position="255"/>
        <end position="298"/>
    </location>
</feature>
<feature type="region of interest" description="Disordered" evidence="2">
    <location>
        <begin position="93"/>
        <end position="139"/>
    </location>
</feature>
<feature type="compositionally biased region" description="Basic residues" evidence="2">
    <location>
        <begin position="416"/>
        <end position="429"/>
    </location>
</feature>
<evidence type="ECO:0000256" key="1">
    <source>
        <dbReference type="SAM" id="Coils"/>
    </source>
</evidence>
<feature type="coiled-coil region" evidence="1">
    <location>
        <begin position="656"/>
        <end position="802"/>
    </location>
</feature>
<feature type="compositionally biased region" description="Polar residues" evidence="2">
    <location>
        <begin position="404"/>
        <end position="413"/>
    </location>
</feature>
<evidence type="ECO:0000256" key="2">
    <source>
        <dbReference type="SAM" id="MobiDB-lite"/>
    </source>
</evidence>
<feature type="compositionally biased region" description="Low complexity" evidence="2">
    <location>
        <begin position="93"/>
        <end position="104"/>
    </location>
</feature>
<evidence type="ECO:0000313" key="3">
    <source>
        <dbReference type="EMBL" id="WVO20205.1"/>
    </source>
</evidence>
<dbReference type="EMBL" id="CP143807">
    <property type="protein sequence ID" value="WVO20205.1"/>
    <property type="molecule type" value="Genomic_DNA"/>
</dbReference>
<proteinExistence type="predicted"/>
<feature type="region of interest" description="Disordered" evidence="2">
    <location>
        <begin position="400"/>
        <end position="461"/>
    </location>
</feature>
<feature type="coiled-coil region" evidence="1">
    <location>
        <begin position="911"/>
        <end position="1026"/>
    </location>
</feature>